<dbReference type="Gene3D" id="1.10.8.10">
    <property type="entry name" value="DNA helicase RuvA subunit, C-terminal domain"/>
    <property type="match status" value="1"/>
</dbReference>
<proteinExistence type="inferred from homology"/>
<dbReference type="InterPro" id="IPR011114">
    <property type="entry name" value="RuvA_C"/>
</dbReference>
<keyword evidence="2 6" id="KW-0227">DNA damage</keyword>
<dbReference type="OrthoDB" id="5293449at2"/>
<evidence type="ECO:0000256" key="1">
    <source>
        <dbReference type="ARBA" id="ARBA00022490"/>
    </source>
</evidence>
<dbReference type="SUPFAM" id="SSF46929">
    <property type="entry name" value="DNA helicase RuvA subunit, C-terminal domain"/>
    <property type="match status" value="1"/>
</dbReference>
<dbReference type="Pfam" id="PF14520">
    <property type="entry name" value="HHH_5"/>
    <property type="match status" value="1"/>
</dbReference>
<dbReference type="GO" id="GO:0000400">
    <property type="term" value="F:four-way junction DNA binding"/>
    <property type="evidence" value="ECO:0007669"/>
    <property type="project" value="UniProtKB-UniRule"/>
</dbReference>
<dbReference type="InterPro" id="IPR036267">
    <property type="entry name" value="RuvA_C_sf"/>
</dbReference>
<comment type="caution">
    <text evidence="8">The sequence shown here is derived from an EMBL/GenBank/DDBJ whole genome shotgun (WGS) entry which is preliminary data.</text>
</comment>
<name>A0A252F1T6_9FIRM</name>
<dbReference type="Pfam" id="PF01330">
    <property type="entry name" value="RuvA_N"/>
    <property type="match status" value="1"/>
</dbReference>
<keyword evidence="4 6" id="KW-0233">DNA recombination</keyword>
<dbReference type="HAMAP" id="MF_00031">
    <property type="entry name" value="DNA_HJ_migration_RuvA"/>
    <property type="match status" value="1"/>
</dbReference>
<dbReference type="GO" id="GO:0005524">
    <property type="term" value="F:ATP binding"/>
    <property type="evidence" value="ECO:0007669"/>
    <property type="project" value="InterPro"/>
</dbReference>
<dbReference type="GO" id="GO:0006281">
    <property type="term" value="P:DNA repair"/>
    <property type="evidence" value="ECO:0007669"/>
    <property type="project" value="UniProtKB-UniRule"/>
</dbReference>
<dbReference type="GO" id="GO:0006310">
    <property type="term" value="P:DNA recombination"/>
    <property type="evidence" value="ECO:0007669"/>
    <property type="project" value="UniProtKB-UniRule"/>
</dbReference>
<evidence type="ECO:0000256" key="4">
    <source>
        <dbReference type="ARBA" id="ARBA00023172"/>
    </source>
</evidence>
<dbReference type="GO" id="GO:0009378">
    <property type="term" value="F:four-way junction helicase activity"/>
    <property type="evidence" value="ECO:0007669"/>
    <property type="project" value="InterPro"/>
</dbReference>
<dbReference type="Pfam" id="PF07499">
    <property type="entry name" value="RuvA_C"/>
    <property type="match status" value="1"/>
</dbReference>
<keyword evidence="5 6" id="KW-0234">DNA repair</keyword>
<evidence type="ECO:0000256" key="2">
    <source>
        <dbReference type="ARBA" id="ARBA00022763"/>
    </source>
</evidence>
<dbReference type="GO" id="GO:0009379">
    <property type="term" value="C:Holliday junction helicase complex"/>
    <property type="evidence" value="ECO:0007669"/>
    <property type="project" value="InterPro"/>
</dbReference>
<comment type="similarity">
    <text evidence="6">Belongs to the RuvA family.</text>
</comment>
<sequence length="205" mass="21483">MFYYVEGTVALIEQELAVIDCGGVGYACRTSQNTCAALQCGKKARLYTYLSVRESACDLYGFAEMEELNCFKMLLGVSGVGPKAALAILSSAPPSQLALSIITGDTKFLTRAPGIGKKIAQRICLELKDKLAKEQENIGAGSGLVMTAAAAPEGTANAVSEAVSALMVLGYSQAEAMQAMEGLPVSDDLSAEDLIRACLKKLAAQ</sequence>
<dbReference type="SUPFAM" id="SSF50249">
    <property type="entry name" value="Nucleic acid-binding proteins"/>
    <property type="match status" value="1"/>
</dbReference>
<dbReference type="GO" id="GO:0048476">
    <property type="term" value="C:Holliday junction resolvase complex"/>
    <property type="evidence" value="ECO:0007669"/>
    <property type="project" value="UniProtKB-UniRule"/>
</dbReference>
<dbReference type="Gene3D" id="2.40.50.140">
    <property type="entry name" value="Nucleic acid-binding proteins"/>
    <property type="match status" value="1"/>
</dbReference>
<dbReference type="GO" id="GO:0005737">
    <property type="term" value="C:cytoplasm"/>
    <property type="evidence" value="ECO:0007669"/>
    <property type="project" value="UniProtKB-SubCell"/>
</dbReference>
<evidence type="ECO:0000259" key="7">
    <source>
        <dbReference type="SMART" id="SM00278"/>
    </source>
</evidence>
<feature type="domain" description="Helix-hairpin-helix DNA-binding motif class 1" evidence="7">
    <location>
        <begin position="72"/>
        <end position="91"/>
    </location>
</feature>
<comment type="subunit">
    <text evidence="6">Homotetramer. Forms an RuvA(8)-RuvB(12)-Holliday junction (HJ) complex. HJ DNA is sandwiched between 2 RuvA tetramers; dsDNA enters through RuvA and exits via RuvB. An RuvB hexamer assembles on each DNA strand where it exits the tetramer. Each RuvB hexamer is contacted by two RuvA subunits (via domain III) on 2 adjacent RuvB subunits; this complex drives branch migration. In the full resolvosome a probable DNA-RuvA(4)-RuvB(12)-RuvC(2) complex forms which resolves the HJ.</text>
</comment>
<dbReference type="AlphaFoldDB" id="A0A252F1T6"/>
<keyword evidence="1 6" id="KW-0963">Cytoplasm</keyword>
<accession>A0A252F1T6</accession>
<gene>
    <name evidence="6" type="primary">ruvA</name>
    <name evidence="8" type="ORF">CBW42_11020</name>
</gene>
<comment type="domain">
    <text evidence="6">Has three domains with a flexible linker between the domains II and III and assumes an 'L' shape. Domain III is highly mobile and contacts RuvB.</text>
</comment>
<organism evidence="8 9">
    <name type="scientific">Butyricicoccus porcorum</name>
    <dbReference type="NCBI Taxonomy" id="1945634"/>
    <lineage>
        <taxon>Bacteria</taxon>
        <taxon>Bacillati</taxon>
        <taxon>Bacillota</taxon>
        <taxon>Clostridia</taxon>
        <taxon>Eubacteriales</taxon>
        <taxon>Butyricicoccaceae</taxon>
        <taxon>Butyricicoccus</taxon>
    </lineage>
</organism>
<comment type="subcellular location">
    <subcellularLocation>
        <location evidence="6">Cytoplasm</location>
    </subcellularLocation>
</comment>
<evidence type="ECO:0000256" key="3">
    <source>
        <dbReference type="ARBA" id="ARBA00023125"/>
    </source>
</evidence>
<dbReference type="EMBL" id="NHOC01000010">
    <property type="protein sequence ID" value="OUM19692.1"/>
    <property type="molecule type" value="Genomic_DNA"/>
</dbReference>
<dbReference type="RefSeq" id="WP_087021357.1">
    <property type="nucleotide sequence ID" value="NZ_CP178353.1"/>
</dbReference>
<evidence type="ECO:0000256" key="5">
    <source>
        <dbReference type="ARBA" id="ARBA00023204"/>
    </source>
</evidence>
<comment type="function">
    <text evidence="6">The RuvA-RuvB-RuvC complex processes Holliday junction (HJ) DNA during genetic recombination and DNA repair, while the RuvA-RuvB complex plays an important role in the rescue of blocked DNA replication forks via replication fork reversal (RFR). RuvA specifically binds to HJ cruciform DNA, conferring on it an open structure. The RuvB hexamer acts as an ATP-dependent pump, pulling dsDNA into and through the RuvAB complex. HJ branch migration allows RuvC to scan DNA until it finds its consensus sequence, where it cleaves and resolves the cruciform DNA.</text>
</comment>
<feature type="domain" description="Helix-hairpin-helix DNA-binding motif class 1" evidence="7">
    <location>
        <begin position="107"/>
        <end position="126"/>
    </location>
</feature>
<dbReference type="InterPro" id="IPR010994">
    <property type="entry name" value="RuvA_2-like"/>
</dbReference>
<keyword evidence="9" id="KW-1185">Reference proteome</keyword>
<dbReference type="SMART" id="SM00278">
    <property type="entry name" value="HhH1"/>
    <property type="match status" value="2"/>
</dbReference>
<dbReference type="SUPFAM" id="SSF47781">
    <property type="entry name" value="RuvA domain 2-like"/>
    <property type="match status" value="1"/>
</dbReference>
<reference evidence="8 9" key="1">
    <citation type="submission" date="2017-05" db="EMBL/GenBank/DDBJ databases">
        <title>Butyricicoccus porcorum sp. nov. a butyrate-producing bacterium from the swine intestinal tract.</title>
        <authorList>
            <person name="Trachsel J."/>
            <person name="Humphrey S."/>
            <person name="Allen H.K."/>
        </authorList>
    </citation>
    <scope>NUCLEOTIDE SEQUENCE [LARGE SCALE GENOMIC DNA]</scope>
    <source>
        <strain evidence="8">BB10</strain>
    </source>
</reference>
<dbReference type="InterPro" id="IPR003583">
    <property type="entry name" value="Hlx-hairpin-Hlx_DNA-bd_motif"/>
</dbReference>
<feature type="region of interest" description="Domain III" evidence="6">
    <location>
        <begin position="155"/>
        <end position="205"/>
    </location>
</feature>
<dbReference type="Gene3D" id="1.10.150.20">
    <property type="entry name" value="5' to 3' exonuclease, C-terminal subdomain"/>
    <property type="match status" value="1"/>
</dbReference>
<evidence type="ECO:0000313" key="8">
    <source>
        <dbReference type="EMBL" id="OUM19692.1"/>
    </source>
</evidence>
<keyword evidence="3 6" id="KW-0238">DNA-binding</keyword>
<comment type="caution">
    <text evidence="6">Lacks conserved residue(s) required for the propagation of feature annotation.</text>
</comment>
<dbReference type="InterPro" id="IPR013849">
    <property type="entry name" value="DNA_helicase_Holl-junc_RuvA_I"/>
</dbReference>
<evidence type="ECO:0000256" key="6">
    <source>
        <dbReference type="HAMAP-Rule" id="MF_00031"/>
    </source>
</evidence>
<evidence type="ECO:0000313" key="9">
    <source>
        <dbReference type="Proteomes" id="UP000194903"/>
    </source>
</evidence>
<dbReference type="Proteomes" id="UP000194903">
    <property type="component" value="Unassembled WGS sequence"/>
</dbReference>
<dbReference type="InterPro" id="IPR012340">
    <property type="entry name" value="NA-bd_OB-fold"/>
</dbReference>
<protein>
    <recommendedName>
        <fullName evidence="6">Holliday junction branch migration complex subunit RuvA</fullName>
    </recommendedName>
</protein>
<dbReference type="CDD" id="cd14332">
    <property type="entry name" value="UBA_RuvA_C"/>
    <property type="match status" value="1"/>
</dbReference>
<dbReference type="NCBIfam" id="TIGR00084">
    <property type="entry name" value="ruvA"/>
    <property type="match status" value="1"/>
</dbReference>
<dbReference type="InterPro" id="IPR000085">
    <property type="entry name" value="RuvA"/>
</dbReference>